<feature type="transmembrane region" description="Helical" evidence="7">
    <location>
        <begin position="74"/>
        <end position="93"/>
    </location>
</feature>
<dbReference type="InterPro" id="IPR050901">
    <property type="entry name" value="BP-dep_ABC_trans_perm"/>
</dbReference>
<feature type="transmembrane region" description="Helical" evidence="7">
    <location>
        <begin position="182"/>
        <end position="204"/>
    </location>
</feature>
<dbReference type="PANTHER" id="PTHR32243:SF18">
    <property type="entry name" value="INNER MEMBRANE ABC TRANSPORTER PERMEASE PROTEIN YCJP"/>
    <property type="match status" value="1"/>
</dbReference>
<evidence type="ECO:0000256" key="3">
    <source>
        <dbReference type="ARBA" id="ARBA00022475"/>
    </source>
</evidence>
<feature type="transmembrane region" description="Helical" evidence="7">
    <location>
        <begin position="141"/>
        <end position="161"/>
    </location>
</feature>
<dbReference type="InterPro" id="IPR000515">
    <property type="entry name" value="MetI-like"/>
</dbReference>
<keyword evidence="10" id="KW-1185">Reference proteome</keyword>
<evidence type="ECO:0000256" key="5">
    <source>
        <dbReference type="ARBA" id="ARBA00022989"/>
    </source>
</evidence>
<evidence type="ECO:0000259" key="8">
    <source>
        <dbReference type="PROSITE" id="PS50928"/>
    </source>
</evidence>
<dbReference type="EMBL" id="JACBXQ010000002">
    <property type="protein sequence ID" value="MBG9986037.1"/>
    <property type="molecule type" value="Genomic_DNA"/>
</dbReference>
<dbReference type="PANTHER" id="PTHR32243">
    <property type="entry name" value="MALTOSE TRANSPORT SYSTEM PERMEASE-RELATED"/>
    <property type="match status" value="1"/>
</dbReference>
<comment type="subcellular location">
    <subcellularLocation>
        <location evidence="1 7">Cell membrane</location>
        <topology evidence="1 7">Multi-pass membrane protein</topology>
    </subcellularLocation>
</comment>
<keyword evidence="3" id="KW-1003">Cell membrane</keyword>
<feature type="transmembrane region" description="Helical" evidence="7">
    <location>
        <begin position="12"/>
        <end position="34"/>
    </location>
</feature>
<comment type="similarity">
    <text evidence="7">Belongs to the binding-protein-dependent transport system permease family.</text>
</comment>
<keyword evidence="5 7" id="KW-1133">Transmembrane helix</keyword>
<evidence type="ECO:0000256" key="4">
    <source>
        <dbReference type="ARBA" id="ARBA00022692"/>
    </source>
</evidence>
<keyword evidence="2 7" id="KW-0813">Transport</keyword>
<dbReference type="SUPFAM" id="SSF161098">
    <property type="entry name" value="MetI-like"/>
    <property type="match status" value="1"/>
</dbReference>
<dbReference type="RefSeq" id="WP_197115248.1">
    <property type="nucleotide sequence ID" value="NZ_JACBXR010000001.1"/>
</dbReference>
<dbReference type="Proteomes" id="UP000721415">
    <property type="component" value="Unassembled WGS sequence"/>
</dbReference>
<accession>A0ABS0LPX1</accession>
<reference evidence="9 10" key="1">
    <citation type="submission" date="2020-07" db="EMBL/GenBank/DDBJ databases">
        <title>Facklamia lactis sp. nov., isolated from raw milk.</title>
        <authorList>
            <person name="Doll E.V."/>
            <person name="Huptas C."/>
            <person name="Staib L."/>
            <person name="Wenning M."/>
            <person name="Scherer S."/>
        </authorList>
    </citation>
    <scope>NUCLEOTIDE SEQUENCE [LARGE SCALE GENOMIC DNA]</scope>
    <source>
        <strain evidence="9 10">DSM 111018</strain>
    </source>
</reference>
<dbReference type="Pfam" id="PF00528">
    <property type="entry name" value="BPD_transp_1"/>
    <property type="match status" value="1"/>
</dbReference>
<evidence type="ECO:0000256" key="2">
    <source>
        <dbReference type="ARBA" id="ARBA00022448"/>
    </source>
</evidence>
<evidence type="ECO:0000256" key="6">
    <source>
        <dbReference type="ARBA" id="ARBA00023136"/>
    </source>
</evidence>
<keyword evidence="6 7" id="KW-0472">Membrane</keyword>
<comment type="caution">
    <text evidence="9">The sequence shown here is derived from an EMBL/GenBank/DDBJ whole genome shotgun (WGS) entry which is preliminary data.</text>
</comment>
<evidence type="ECO:0000313" key="9">
    <source>
        <dbReference type="EMBL" id="MBG9986037.1"/>
    </source>
</evidence>
<feature type="transmembrane region" description="Helical" evidence="7">
    <location>
        <begin position="244"/>
        <end position="261"/>
    </location>
</feature>
<gene>
    <name evidence="9" type="ORF">HZY91_03910</name>
</gene>
<protein>
    <submittedName>
        <fullName evidence="9">Carbohydrate ABC transporter permease</fullName>
    </submittedName>
</protein>
<proteinExistence type="inferred from homology"/>
<dbReference type="InterPro" id="IPR035906">
    <property type="entry name" value="MetI-like_sf"/>
</dbReference>
<dbReference type="Gene3D" id="1.10.3720.10">
    <property type="entry name" value="MetI-like"/>
    <property type="match status" value="1"/>
</dbReference>
<evidence type="ECO:0000313" key="10">
    <source>
        <dbReference type="Proteomes" id="UP000721415"/>
    </source>
</evidence>
<dbReference type="CDD" id="cd06261">
    <property type="entry name" value="TM_PBP2"/>
    <property type="match status" value="1"/>
</dbReference>
<name>A0ABS0LPX1_9LACT</name>
<organism evidence="9 10">
    <name type="scientific">Facklamia lactis</name>
    <dbReference type="NCBI Taxonomy" id="2749967"/>
    <lineage>
        <taxon>Bacteria</taxon>
        <taxon>Bacillati</taxon>
        <taxon>Bacillota</taxon>
        <taxon>Bacilli</taxon>
        <taxon>Lactobacillales</taxon>
        <taxon>Aerococcaceae</taxon>
        <taxon>Facklamia</taxon>
    </lineage>
</organism>
<sequence length="276" mass="30829">MTQSKANKLINTAIAVLFVSLLIFPVIILLNTSLQTYEEIRSWPPTWFTNLKWENYVSVLQGDKSIIEPVKNSAIVSTASMLICVCVGTLAAYAVSRYRFFGSKFFLIIVILTQMFSPVILVTPMYVIFKELDILDTLLSLIIANTASSLPMTIWLLNSYFSAIPKSYEEASWMDGSNRLQGICNVIVPIALPGILTAGIFAFIQSWGDLVYAQSFILSPELRTISLALTDFKDLYKTQWETQMAASFLSSIPTVIIFVIIQKHLIRGMSNQGLKG</sequence>
<evidence type="ECO:0000256" key="1">
    <source>
        <dbReference type="ARBA" id="ARBA00004651"/>
    </source>
</evidence>
<evidence type="ECO:0000256" key="7">
    <source>
        <dbReference type="RuleBase" id="RU363032"/>
    </source>
</evidence>
<keyword evidence="4 7" id="KW-0812">Transmembrane</keyword>
<feature type="domain" description="ABC transmembrane type-1" evidence="8">
    <location>
        <begin position="70"/>
        <end position="261"/>
    </location>
</feature>
<feature type="transmembrane region" description="Helical" evidence="7">
    <location>
        <begin position="105"/>
        <end position="129"/>
    </location>
</feature>
<dbReference type="PROSITE" id="PS50928">
    <property type="entry name" value="ABC_TM1"/>
    <property type="match status" value="1"/>
</dbReference>